<keyword evidence="6" id="KW-1185">Reference proteome</keyword>
<name>A0A425Y0Z4_9BACT</name>
<evidence type="ECO:0000313" key="5">
    <source>
        <dbReference type="EMBL" id="RRG21567.1"/>
    </source>
</evidence>
<organism evidence="5 6">
    <name type="scientific">Ancylomarina euxinus</name>
    <dbReference type="NCBI Taxonomy" id="2283627"/>
    <lineage>
        <taxon>Bacteria</taxon>
        <taxon>Pseudomonadati</taxon>
        <taxon>Bacteroidota</taxon>
        <taxon>Bacteroidia</taxon>
        <taxon>Marinilabiliales</taxon>
        <taxon>Marinifilaceae</taxon>
        <taxon>Ancylomarina</taxon>
    </lineage>
</organism>
<dbReference type="InterPro" id="IPR025269">
    <property type="entry name" value="SAM-like_dom"/>
</dbReference>
<dbReference type="EMBL" id="QQWG01000008">
    <property type="protein sequence ID" value="RRG21567.1"/>
    <property type="molecule type" value="Genomic_DNA"/>
</dbReference>
<proteinExistence type="inferred from homology"/>
<dbReference type="AlphaFoldDB" id="A0A425Y0Z4"/>
<comment type="similarity">
    <text evidence="1">Belongs to the 'phage' integrase family.</text>
</comment>
<evidence type="ECO:0000256" key="1">
    <source>
        <dbReference type="ARBA" id="ARBA00008857"/>
    </source>
</evidence>
<dbReference type="PANTHER" id="PTHR30349:SF64">
    <property type="entry name" value="PROPHAGE INTEGRASE INTD-RELATED"/>
    <property type="match status" value="1"/>
</dbReference>
<dbReference type="Pfam" id="PF17293">
    <property type="entry name" value="Arm-DNA-bind_5"/>
    <property type="match status" value="1"/>
</dbReference>
<dbReference type="Gene3D" id="1.10.150.130">
    <property type="match status" value="1"/>
</dbReference>
<dbReference type="CDD" id="cd01185">
    <property type="entry name" value="INTN1_C_like"/>
    <property type="match status" value="1"/>
</dbReference>
<evidence type="ECO:0000259" key="4">
    <source>
        <dbReference type="PROSITE" id="PS51898"/>
    </source>
</evidence>
<dbReference type="GO" id="GO:0015074">
    <property type="term" value="P:DNA integration"/>
    <property type="evidence" value="ECO:0007669"/>
    <property type="project" value="InterPro"/>
</dbReference>
<dbReference type="GO" id="GO:0003677">
    <property type="term" value="F:DNA binding"/>
    <property type="evidence" value="ECO:0007669"/>
    <property type="project" value="UniProtKB-KW"/>
</dbReference>
<dbReference type="InterPro" id="IPR013762">
    <property type="entry name" value="Integrase-like_cat_sf"/>
</dbReference>
<dbReference type="Pfam" id="PF00589">
    <property type="entry name" value="Phage_integrase"/>
    <property type="match status" value="1"/>
</dbReference>
<dbReference type="InterPro" id="IPR010998">
    <property type="entry name" value="Integrase_recombinase_N"/>
</dbReference>
<dbReference type="Proteomes" id="UP000285794">
    <property type="component" value="Unassembled WGS sequence"/>
</dbReference>
<dbReference type="RefSeq" id="WP_125030719.1">
    <property type="nucleotide sequence ID" value="NZ_JAPXVP010000001.1"/>
</dbReference>
<dbReference type="OrthoDB" id="1112270at2"/>
<reference evidence="5 6" key="1">
    <citation type="submission" date="2018-07" db="EMBL/GenBank/DDBJ databases">
        <title>Draft genome sequence of Ancylomarina sp. M1P.</title>
        <authorList>
            <person name="Yadav S."/>
            <person name="Villanueva L."/>
            <person name="Damste J.S.S."/>
        </authorList>
    </citation>
    <scope>NUCLEOTIDE SEQUENCE [LARGE SCALE GENOMIC DNA]</scope>
    <source>
        <strain evidence="5 6">M1P</strain>
    </source>
</reference>
<feature type="domain" description="Tyr recombinase" evidence="4">
    <location>
        <begin position="211"/>
        <end position="395"/>
    </location>
</feature>
<gene>
    <name evidence="5" type="ORF">DWB61_09815</name>
</gene>
<dbReference type="Pfam" id="PF13102">
    <property type="entry name" value="Phage_int_SAM_5"/>
    <property type="match status" value="1"/>
</dbReference>
<evidence type="ECO:0000313" key="6">
    <source>
        <dbReference type="Proteomes" id="UP000285794"/>
    </source>
</evidence>
<protein>
    <submittedName>
        <fullName evidence="5">Site-specific integrase</fullName>
    </submittedName>
</protein>
<evidence type="ECO:0000256" key="3">
    <source>
        <dbReference type="ARBA" id="ARBA00023172"/>
    </source>
</evidence>
<keyword evidence="2" id="KW-0238">DNA-binding</keyword>
<dbReference type="InterPro" id="IPR011010">
    <property type="entry name" value="DNA_brk_join_enz"/>
</dbReference>
<comment type="caution">
    <text evidence="5">The sequence shown here is derived from an EMBL/GenBank/DDBJ whole genome shotgun (WGS) entry which is preliminary data.</text>
</comment>
<sequence length="400" mass="46754">MARIKVLLFTSRQYKDETYPVMIRVSHRRKLKYFSMKISVPKDHWDEKEDLLNVKIKNFSQVYKRKNFEIRKCQLKLMGIVNDLDSSNHLYTIDDIEKRYSGRIGLDFNAYSGNLIQELESINKMGNASAYRSASLALIRFMDNKTISFEEIDFALIKKFETHMISSGMKTNGISCYMRTIRAIYNRAIKEGFAKRENYPFLHYKVKYEKTQKRALTKDKIKQIRDIDLSSDPGHEQARDLFMFSFYCMGISFVDIAHLKVENILNERINYSRQKTSQKYTIALVEPALEIILKYSNLKNHNEYVFPLLTHNHAEMHKLYAKRATRNRTKLKQVGKILDLPITLTPYVARHSWATIAKRSGIPTAVISEGLGHTTERTTQIYLDSFENEVLDSANRLITL</sequence>
<evidence type="ECO:0000256" key="2">
    <source>
        <dbReference type="ARBA" id="ARBA00023125"/>
    </source>
</evidence>
<dbReference type="InterPro" id="IPR002104">
    <property type="entry name" value="Integrase_catalytic"/>
</dbReference>
<dbReference type="GO" id="GO:0006310">
    <property type="term" value="P:DNA recombination"/>
    <property type="evidence" value="ECO:0007669"/>
    <property type="project" value="UniProtKB-KW"/>
</dbReference>
<dbReference type="Gene3D" id="1.10.443.10">
    <property type="entry name" value="Intergrase catalytic core"/>
    <property type="match status" value="1"/>
</dbReference>
<dbReference type="InterPro" id="IPR035386">
    <property type="entry name" value="Arm-DNA-bind_5"/>
</dbReference>
<dbReference type="InterPro" id="IPR050090">
    <property type="entry name" value="Tyrosine_recombinase_XerCD"/>
</dbReference>
<dbReference type="PROSITE" id="PS51898">
    <property type="entry name" value="TYR_RECOMBINASE"/>
    <property type="match status" value="1"/>
</dbReference>
<dbReference type="PANTHER" id="PTHR30349">
    <property type="entry name" value="PHAGE INTEGRASE-RELATED"/>
    <property type="match status" value="1"/>
</dbReference>
<dbReference type="SUPFAM" id="SSF56349">
    <property type="entry name" value="DNA breaking-rejoining enzymes"/>
    <property type="match status" value="1"/>
</dbReference>
<accession>A0A425Y0Z4</accession>
<keyword evidence="3" id="KW-0233">DNA recombination</keyword>